<feature type="non-terminal residue" evidence="2">
    <location>
        <position position="257"/>
    </location>
</feature>
<organism evidence="2 3">
    <name type="scientific">Ladona fulva</name>
    <name type="common">Scarce chaser dragonfly</name>
    <name type="synonym">Libellula fulva</name>
    <dbReference type="NCBI Taxonomy" id="123851"/>
    <lineage>
        <taxon>Eukaryota</taxon>
        <taxon>Metazoa</taxon>
        <taxon>Ecdysozoa</taxon>
        <taxon>Arthropoda</taxon>
        <taxon>Hexapoda</taxon>
        <taxon>Insecta</taxon>
        <taxon>Pterygota</taxon>
        <taxon>Palaeoptera</taxon>
        <taxon>Odonata</taxon>
        <taxon>Epiprocta</taxon>
        <taxon>Anisoptera</taxon>
        <taxon>Libelluloidea</taxon>
        <taxon>Libellulidae</taxon>
        <taxon>Ladona</taxon>
    </lineage>
</organism>
<evidence type="ECO:0000313" key="3">
    <source>
        <dbReference type="Proteomes" id="UP000792457"/>
    </source>
</evidence>
<evidence type="ECO:0000313" key="2">
    <source>
        <dbReference type="EMBL" id="KAG8229836.1"/>
    </source>
</evidence>
<dbReference type="AlphaFoldDB" id="A0A8K0P1B2"/>
<comment type="caution">
    <text evidence="2">The sequence shown here is derived from an EMBL/GenBank/DDBJ whole genome shotgun (WGS) entry which is preliminary data.</text>
</comment>
<keyword evidence="3" id="KW-1185">Reference proteome</keyword>
<reference evidence="2" key="1">
    <citation type="submission" date="2013-04" db="EMBL/GenBank/DDBJ databases">
        <authorList>
            <person name="Qu J."/>
            <person name="Murali S.C."/>
            <person name="Bandaranaike D."/>
            <person name="Bellair M."/>
            <person name="Blankenburg K."/>
            <person name="Chao H."/>
            <person name="Dinh H."/>
            <person name="Doddapaneni H."/>
            <person name="Downs B."/>
            <person name="Dugan-Rocha S."/>
            <person name="Elkadiri S."/>
            <person name="Gnanaolivu R.D."/>
            <person name="Hernandez B."/>
            <person name="Javaid M."/>
            <person name="Jayaseelan J.C."/>
            <person name="Lee S."/>
            <person name="Li M."/>
            <person name="Ming W."/>
            <person name="Munidasa M."/>
            <person name="Muniz J."/>
            <person name="Nguyen L."/>
            <person name="Ongeri F."/>
            <person name="Osuji N."/>
            <person name="Pu L.-L."/>
            <person name="Puazo M."/>
            <person name="Qu C."/>
            <person name="Quiroz J."/>
            <person name="Raj R."/>
            <person name="Weissenberger G."/>
            <person name="Xin Y."/>
            <person name="Zou X."/>
            <person name="Han Y."/>
            <person name="Richards S."/>
            <person name="Worley K."/>
            <person name="Muzny D."/>
            <person name="Gibbs R."/>
        </authorList>
    </citation>
    <scope>NUCLEOTIDE SEQUENCE</scope>
    <source>
        <strain evidence="2">Sampled in the wild</strain>
    </source>
</reference>
<evidence type="ECO:0000256" key="1">
    <source>
        <dbReference type="SAM" id="MobiDB-lite"/>
    </source>
</evidence>
<accession>A0A8K0P1B2</accession>
<dbReference type="OrthoDB" id="8197750at2759"/>
<dbReference type="EMBL" id="KZ308448">
    <property type="protein sequence ID" value="KAG8229836.1"/>
    <property type="molecule type" value="Genomic_DNA"/>
</dbReference>
<feature type="non-terminal residue" evidence="2">
    <location>
        <position position="1"/>
    </location>
</feature>
<feature type="region of interest" description="Disordered" evidence="1">
    <location>
        <begin position="137"/>
        <end position="167"/>
    </location>
</feature>
<gene>
    <name evidence="2" type="ORF">J437_LFUL008804</name>
</gene>
<protein>
    <submittedName>
        <fullName evidence="2">Uncharacterized protein</fullName>
    </submittedName>
</protein>
<proteinExistence type="predicted"/>
<feature type="compositionally biased region" description="Pro residues" evidence="1">
    <location>
        <begin position="207"/>
        <end position="216"/>
    </location>
</feature>
<feature type="region of interest" description="Disordered" evidence="1">
    <location>
        <begin position="201"/>
        <end position="257"/>
    </location>
</feature>
<feature type="compositionally biased region" description="Polar residues" evidence="1">
    <location>
        <begin position="223"/>
        <end position="235"/>
    </location>
</feature>
<reference evidence="2" key="2">
    <citation type="submission" date="2017-10" db="EMBL/GenBank/DDBJ databases">
        <title>Ladona fulva Genome sequencing and assembly.</title>
        <authorList>
            <person name="Murali S."/>
            <person name="Richards S."/>
            <person name="Bandaranaike D."/>
            <person name="Bellair M."/>
            <person name="Blankenburg K."/>
            <person name="Chao H."/>
            <person name="Dinh H."/>
            <person name="Doddapaneni H."/>
            <person name="Dugan-Rocha S."/>
            <person name="Elkadiri S."/>
            <person name="Gnanaolivu R."/>
            <person name="Hernandez B."/>
            <person name="Skinner E."/>
            <person name="Javaid M."/>
            <person name="Lee S."/>
            <person name="Li M."/>
            <person name="Ming W."/>
            <person name="Munidasa M."/>
            <person name="Muniz J."/>
            <person name="Nguyen L."/>
            <person name="Hughes D."/>
            <person name="Osuji N."/>
            <person name="Pu L.-L."/>
            <person name="Puazo M."/>
            <person name="Qu C."/>
            <person name="Quiroz J."/>
            <person name="Raj R."/>
            <person name="Weissenberger G."/>
            <person name="Xin Y."/>
            <person name="Zou X."/>
            <person name="Han Y."/>
            <person name="Worley K."/>
            <person name="Muzny D."/>
            <person name="Gibbs R."/>
        </authorList>
    </citation>
    <scope>NUCLEOTIDE SEQUENCE</scope>
    <source>
        <strain evidence="2">Sampled in the wild</strain>
    </source>
</reference>
<sequence length="257" mass="29412">FRGYQCRKKYKVGGDKDLDEVTVNFIREYCYRWKAKSIFQVLLHYRAARRHDLVYFSQQVHLFNQFCVSGLQGCRKEVPLTNIDSSNKRFDSLPKLSVSKLPFHLIDNPHFWDTSALCRPQAAGDMADEAFDWDAPLRRNERGRRKNTRDQEVQTGEHTTGRRVSISHTQAPFCRYPKSAFSGYTPPQTTQVNRNVKKDVRGVPSAPRHPAPPPPVNRRFEQTNENTIEGGTLSVSERRNMFSGDSHMKANGAPGGN</sequence>
<dbReference type="Proteomes" id="UP000792457">
    <property type="component" value="Unassembled WGS sequence"/>
</dbReference>
<name>A0A8K0P1B2_LADFU</name>